<accession>A0A1Y2EQ31</accession>
<keyword evidence="4" id="KW-1185">Reference proteome</keyword>
<comment type="caution">
    <text evidence="3">The sequence shown here is derived from an EMBL/GenBank/DDBJ whole genome shotgun (WGS) entry which is preliminary data.</text>
</comment>
<keyword evidence="2" id="KW-1133">Transmembrane helix</keyword>
<dbReference type="InterPro" id="IPR052086">
    <property type="entry name" value="Mannan_Polymerase_Subunit"/>
</dbReference>
<evidence type="ECO:0000313" key="3">
    <source>
        <dbReference type="EMBL" id="ORY73647.1"/>
    </source>
</evidence>
<dbReference type="GO" id="GO:0006487">
    <property type="term" value="P:protein N-linked glycosylation"/>
    <property type="evidence" value="ECO:0007669"/>
    <property type="project" value="TreeGrafter"/>
</dbReference>
<evidence type="ECO:0000256" key="1">
    <source>
        <dbReference type="ARBA" id="ARBA00037964"/>
    </source>
</evidence>
<feature type="transmembrane region" description="Helical" evidence="2">
    <location>
        <begin position="45"/>
        <end position="63"/>
    </location>
</feature>
<dbReference type="PANTHER" id="PTHR43083">
    <property type="entry name" value="MANNAN POLYMERASE II"/>
    <property type="match status" value="1"/>
</dbReference>
<evidence type="ECO:0000313" key="4">
    <source>
        <dbReference type="Proteomes" id="UP000193467"/>
    </source>
</evidence>
<gene>
    <name evidence="3" type="ORF">BCR35DRAFT_322016</name>
</gene>
<evidence type="ECO:0000256" key="2">
    <source>
        <dbReference type="SAM" id="Phobius"/>
    </source>
</evidence>
<protein>
    <submittedName>
        <fullName evidence="3">Anp1-domain-containing protein</fullName>
    </submittedName>
</protein>
<dbReference type="InterPro" id="IPR029044">
    <property type="entry name" value="Nucleotide-diphossugar_trans"/>
</dbReference>
<dbReference type="OrthoDB" id="2533554at2759"/>
<dbReference type="SUPFAM" id="SSF53448">
    <property type="entry name" value="Nucleotide-diphospho-sugar transferases"/>
    <property type="match status" value="1"/>
</dbReference>
<name>A0A1Y2EQ31_9BASI</name>
<keyword evidence="2" id="KW-0812">Transmembrane</keyword>
<comment type="similarity">
    <text evidence="1">Belongs to the ANP1/MMN9/VAN1 family.</text>
</comment>
<dbReference type="InParanoid" id="A0A1Y2EQ31"/>
<dbReference type="Gene3D" id="3.90.550.10">
    <property type="entry name" value="Spore Coat Polysaccharide Biosynthesis Protein SpsA, Chain A"/>
    <property type="match status" value="1"/>
</dbReference>
<sequence>MFNSFPASKRRSPLPTRNFYISHRETRAPSLRVILLQLLAKPKTVLLAVVGLLALLGWILGIGRSVDRTRTTGGVKVVARDWEERRTIKIERDGKVKPDEMILILCPMKNSIEHIWHFFHLIDSLTYPRHLIQIGVLVSDSTDRTYARALELADERQYSRPKSQRYDRISIFRKDFADEMGFSAEERNLGGKERHKFGVQVKRRKMLAVSRTWLLGAAMRPEVDWALWMDVDVVDYEKDMLQTLLGWSRKEAVDVVVPNCAWKTYNEMGSYDRNNWAETPESLEMKSHLAPDDILIEGYEADLPTHRLNMADMVPPTASTPNSMALDGVGGCTALVRASLHRKGAVFPAWPVDHQVETEGFAQLAKALGGRLLGLPKYYVYHGLYG</sequence>
<dbReference type="EMBL" id="MCGR01000045">
    <property type="protein sequence ID" value="ORY73647.1"/>
    <property type="molecule type" value="Genomic_DNA"/>
</dbReference>
<dbReference type="STRING" id="106004.A0A1Y2EQ31"/>
<dbReference type="Pfam" id="PF03452">
    <property type="entry name" value="Anp1"/>
    <property type="match status" value="1"/>
</dbReference>
<dbReference type="GO" id="GO:0000009">
    <property type="term" value="F:alpha-1,6-mannosyltransferase activity"/>
    <property type="evidence" value="ECO:0007669"/>
    <property type="project" value="TreeGrafter"/>
</dbReference>
<keyword evidence="2" id="KW-0472">Membrane</keyword>
<reference evidence="3 4" key="1">
    <citation type="submission" date="2016-07" db="EMBL/GenBank/DDBJ databases">
        <title>Pervasive Adenine N6-methylation of Active Genes in Fungi.</title>
        <authorList>
            <consortium name="DOE Joint Genome Institute"/>
            <person name="Mondo S.J."/>
            <person name="Dannebaum R.O."/>
            <person name="Kuo R.C."/>
            <person name="Labutti K."/>
            <person name="Haridas S."/>
            <person name="Kuo A."/>
            <person name="Salamov A."/>
            <person name="Ahrendt S.R."/>
            <person name="Lipzen A."/>
            <person name="Sullivan W."/>
            <person name="Andreopoulos W.B."/>
            <person name="Clum A."/>
            <person name="Lindquist E."/>
            <person name="Daum C."/>
            <person name="Ramamoorthy G.K."/>
            <person name="Gryganskyi A."/>
            <person name="Culley D."/>
            <person name="Magnuson J.K."/>
            <person name="James T.Y."/>
            <person name="O'Malley M.A."/>
            <person name="Stajich J.E."/>
            <person name="Spatafora J.W."/>
            <person name="Visel A."/>
            <person name="Grigoriev I.V."/>
        </authorList>
    </citation>
    <scope>NUCLEOTIDE SEQUENCE [LARGE SCALE GENOMIC DNA]</scope>
    <source>
        <strain evidence="3 4">62-1032</strain>
    </source>
</reference>
<proteinExistence type="inferred from homology"/>
<dbReference type="GO" id="GO:0000032">
    <property type="term" value="P:cell wall mannoprotein biosynthetic process"/>
    <property type="evidence" value="ECO:0007669"/>
    <property type="project" value="TreeGrafter"/>
</dbReference>
<organism evidence="3 4">
    <name type="scientific">Leucosporidium creatinivorum</name>
    <dbReference type="NCBI Taxonomy" id="106004"/>
    <lineage>
        <taxon>Eukaryota</taxon>
        <taxon>Fungi</taxon>
        <taxon>Dikarya</taxon>
        <taxon>Basidiomycota</taxon>
        <taxon>Pucciniomycotina</taxon>
        <taxon>Microbotryomycetes</taxon>
        <taxon>Leucosporidiales</taxon>
        <taxon>Leucosporidium</taxon>
    </lineage>
</organism>
<dbReference type="PANTHER" id="PTHR43083:SF6">
    <property type="entry name" value="MANNAN POLYMERASE COMPLEXES SUBUNIT MNN9"/>
    <property type="match status" value="1"/>
</dbReference>
<dbReference type="AlphaFoldDB" id="A0A1Y2EQ31"/>
<dbReference type="Proteomes" id="UP000193467">
    <property type="component" value="Unassembled WGS sequence"/>
</dbReference>
<dbReference type="GO" id="GO:0000136">
    <property type="term" value="C:mannan polymerase complex"/>
    <property type="evidence" value="ECO:0007669"/>
    <property type="project" value="TreeGrafter"/>
</dbReference>